<dbReference type="STRING" id="1661398.A0A482VK95"/>
<dbReference type="AlphaFoldDB" id="A0A482VK95"/>
<organism evidence="4 5">
    <name type="scientific">Asbolus verrucosus</name>
    <name type="common">Desert ironclad beetle</name>
    <dbReference type="NCBI Taxonomy" id="1661398"/>
    <lineage>
        <taxon>Eukaryota</taxon>
        <taxon>Metazoa</taxon>
        <taxon>Ecdysozoa</taxon>
        <taxon>Arthropoda</taxon>
        <taxon>Hexapoda</taxon>
        <taxon>Insecta</taxon>
        <taxon>Pterygota</taxon>
        <taxon>Neoptera</taxon>
        <taxon>Endopterygota</taxon>
        <taxon>Coleoptera</taxon>
        <taxon>Polyphaga</taxon>
        <taxon>Cucujiformia</taxon>
        <taxon>Tenebrionidae</taxon>
        <taxon>Pimeliinae</taxon>
        <taxon>Asbolus</taxon>
    </lineage>
</organism>
<dbReference type="GO" id="GO:0003676">
    <property type="term" value="F:nucleic acid binding"/>
    <property type="evidence" value="ECO:0007669"/>
    <property type="project" value="InterPro"/>
</dbReference>
<name>A0A482VK95_ASBVE</name>
<feature type="region of interest" description="Disordered" evidence="2">
    <location>
        <begin position="191"/>
        <end position="226"/>
    </location>
</feature>
<dbReference type="Proteomes" id="UP000292052">
    <property type="component" value="Unassembled WGS sequence"/>
</dbReference>
<dbReference type="EMBL" id="QDEB01093453">
    <property type="protein sequence ID" value="RZC32919.1"/>
    <property type="molecule type" value="Genomic_DNA"/>
</dbReference>
<dbReference type="OrthoDB" id="6361509at2759"/>
<feature type="compositionally biased region" description="Polar residues" evidence="2">
    <location>
        <begin position="71"/>
        <end position="92"/>
    </location>
</feature>
<feature type="compositionally biased region" description="Low complexity" evidence="2">
    <location>
        <begin position="193"/>
        <end position="207"/>
    </location>
</feature>
<evidence type="ECO:0000313" key="4">
    <source>
        <dbReference type="EMBL" id="RZC32919.1"/>
    </source>
</evidence>
<sequence length="353" mass="38314">NTPEVPIVPVKTSLTIPCGDDTLHQQPPGLPHVPPLQPQEFVAWSIPGFPCGAPEVPPPFPLPTVSPLVSESTSPNHSRSTSPHRTIVTLRSTPMPPPQPPRPIDTMPTQLPLDALSSNNFPFLQSAENVKMPDDELNSIPEEKLMLEGSWGPVPLKELKQPNGIRFGVCPAKGNPRPFVLEQFQALSMDGDNSLQRSNSSSGSSPNQTPPETPAATPHSQKRVNGMPSFVGMPLCDATSPPPTFNSCSVPYTTYPTFAAIPNRSMFPYTQSYRPPFTPFPSYQANDSSFPTYSVPYMSIIYSSQFPPRSPNCHNCGALGHAGQDCTGQNIEDITQKKTYTIEFSAPLPDGDK</sequence>
<feature type="non-terminal residue" evidence="4">
    <location>
        <position position="1"/>
    </location>
</feature>
<dbReference type="GO" id="GO:0008270">
    <property type="term" value="F:zinc ion binding"/>
    <property type="evidence" value="ECO:0007669"/>
    <property type="project" value="UniProtKB-KW"/>
</dbReference>
<evidence type="ECO:0000313" key="5">
    <source>
        <dbReference type="Proteomes" id="UP000292052"/>
    </source>
</evidence>
<dbReference type="InterPro" id="IPR001878">
    <property type="entry name" value="Znf_CCHC"/>
</dbReference>
<evidence type="ECO:0000259" key="3">
    <source>
        <dbReference type="PROSITE" id="PS50158"/>
    </source>
</evidence>
<keyword evidence="1" id="KW-0862">Zinc</keyword>
<comment type="caution">
    <text evidence="4">The sequence shown here is derived from an EMBL/GenBank/DDBJ whole genome shotgun (WGS) entry which is preliminary data.</text>
</comment>
<reference evidence="4 5" key="1">
    <citation type="submission" date="2017-03" db="EMBL/GenBank/DDBJ databases">
        <title>Genome of the blue death feigning beetle - Asbolus verrucosus.</title>
        <authorList>
            <person name="Rider S.D."/>
        </authorList>
    </citation>
    <scope>NUCLEOTIDE SEQUENCE [LARGE SCALE GENOMIC DNA]</scope>
    <source>
        <strain evidence="4">Butters</strain>
        <tissue evidence="4">Head and leg muscle</tissue>
    </source>
</reference>
<feature type="region of interest" description="Disordered" evidence="2">
    <location>
        <begin position="67"/>
        <end position="101"/>
    </location>
</feature>
<keyword evidence="1" id="KW-0863">Zinc-finger</keyword>
<accession>A0A482VK95</accession>
<evidence type="ECO:0000256" key="1">
    <source>
        <dbReference type="PROSITE-ProRule" id="PRU00047"/>
    </source>
</evidence>
<keyword evidence="1" id="KW-0479">Metal-binding</keyword>
<protein>
    <submittedName>
        <fullName evidence="4">Leucine-rich repeat extensin-like protein 3</fullName>
    </submittedName>
</protein>
<dbReference type="PROSITE" id="PS50158">
    <property type="entry name" value="ZF_CCHC"/>
    <property type="match status" value="1"/>
</dbReference>
<feature type="domain" description="CCHC-type" evidence="3">
    <location>
        <begin position="313"/>
        <end position="326"/>
    </location>
</feature>
<proteinExistence type="predicted"/>
<gene>
    <name evidence="4" type="ORF">BDFB_007899</name>
</gene>
<evidence type="ECO:0000256" key="2">
    <source>
        <dbReference type="SAM" id="MobiDB-lite"/>
    </source>
</evidence>
<keyword evidence="5" id="KW-1185">Reference proteome</keyword>